<gene>
    <name evidence="9" type="ORF">ABMA27_006504</name>
</gene>
<reference evidence="9 10" key="1">
    <citation type="submission" date="2024-06" db="EMBL/GenBank/DDBJ databases">
        <title>A chromosome-level genome assembly of beet webworm, Loxostege sticticalis.</title>
        <authorList>
            <person name="Zhang Y."/>
        </authorList>
    </citation>
    <scope>NUCLEOTIDE SEQUENCE [LARGE SCALE GENOMIC DNA]</scope>
    <source>
        <strain evidence="9">AQ026</strain>
        <tissue evidence="9">Whole body</tissue>
    </source>
</reference>
<name>A0ABR3IJD8_LOXSC</name>
<dbReference type="InterPro" id="IPR027640">
    <property type="entry name" value="Kinesin-like_fam"/>
</dbReference>
<dbReference type="Proteomes" id="UP001549920">
    <property type="component" value="Unassembled WGS sequence"/>
</dbReference>
<dbReference type="InterPro" id="IPR001752">
    <property type="entry name" value="Kinesin_motor_dom"/>
</dbReference>
<dbReference type="EMBL" id="JBEUOH010000002">
    <property type="protein sequence ID" value="KAL0901201.1"/>
    <property type="molecule type" value="Genomic_DNA"/>
</dbReference>
<evidence type="ECO:0000256" key="1">
    <source>
        <dbReference type="ARBA" id="ARBA00004245"/>
    </source>
</evidence>
<dbReference type="PROSITE" id="PS50067">
    <property type="entry name" value="KINESIN_MOTOR_2"/>
    <property type="match status" value="1"/>
</dbReference>
<keyword evidence="4" id="KW-0067">ATP-binding</keyword>
<organism evidence="9 10">
    <name type="scientific">Loxostege sticticalis</name>
    <name type="common">Beet webworm moth</name>
    <dbReference type="NCBI Taxonomy" id="481309"/>
    <lineage>
        <taxon>Eukaryota</taxon>
        <taxon>Metazoa</taxon>
        <taxon>Ecdysozoa</taxon>
        <taxon>Arthropoda</taxon>
        <taxon>Hexapoda</taxon>
        <taxon>Insecta</taxon>
        <taxon>Pterygota</taxon>
        <taxon>Neoptera</taxon>
        <taxon>Endopterygota</taxon>
        <taxon>Lepidoptera</taxon>
        <taxon>Glossata</taxon>
        <taxon>Ditrysia</taxon>
        <taxon>Pyraloidea</taxon>
        <taxon>Crambidae</taxon>
        <taxon>Pyraustinae</taxon>
        <taxon>Loxostege</taxon>
    </lineage>
</organism>
<comment type="similarity">
    <text evidence="7">Belongs to the TRAFAC class myosin-kinesin ATPase superfamily. Kinesin family.</text>
</comment>
<evidence type="ECO:0000256" key="6">
    <source>
        <dbReference type="ARBA" id="ARBA00023212"/>
    </source>
</evidence>
<sequence length="201" mass="21602">MAGDESSVRVAVRIRPQTPGEVLEGCGVCARAGGAAGGGGVALGTERAFTFDYAFEPTAAQQDVYDTCVRKLVEAALDGYNATVLAYGQAGNIVACCSTAIYGLAALQGWGTIRTRMQAYNTSCMCFLNECLPFPTSTRSFTAEHRSSSTRPPARRRRTDIHDECCSFIRLFVSAAEIVTAVFAWSESVVALFLKRVTKPF</sequence>
<evidence type="ECO:0000256" key="5">
    <source>
        <dbReference type="ARBA" id="ARBA00023054"/>
    </source>
</evidence>
<comment type="caution">
    <text evidence="9">The sequence shown here is derived from an EMBL/GenBank/DDBJ whole genome shotgun (WGS) entry which is preliminary data.</text>
</comment>
<feature type="domain" description="Kinesin motor" evidence="8">
    <location>
        <begin position="7"/>
        <end position="92"/>
    </location>
</feature>
<dbReference type="Gene3D" id="3.40.850.10">
    <property type="entry name" value="Kinesin motor domain"/>
    <property type="match status" value="1"/>
</dbReference>
<evidence type="ECO:0000313" key="10">
    <source>
        <dbReference type="Proteomes" id="UP001549920"/>
    </source>
</evidence>
<keyword evidence="2" id="KW-0963">Cytoplasm</keyword>
<dbReference type="SUPFAM" id="SSF52540">
    <property type="entry name" value="P-loop containing nucleoside triphosphate hydrolases"/>
    <property type="match status" value="1"/>
</dbReference>
<keyword evidence="5" id="KW-0175">Coiled coil</keyword>
<evidence type="ECO:0000256" key="7">
    <source>
        <dbReference type="PROSITE-ProRule" id="PRU00283"/>
    </source>
</evidence>
<keyword evidence="10" id="KW-1185">Reference proteome</keyword>
<dbReference type="SMART" id="SM00129">
    <property type="entry name" value="KISc"/>
    <property type="match status" value="1"/>
</dbReference>
<keyword evidence="3" id="KW-0547">Nucleotide-binding</keyword>
<accession>A0ABR3IJD8</accession>
<dbReference type="Pfam" id="PF00225">
    <property type="entry name" value="Kinesin"/>
    <property type="match status" value="1"/>
</dbReference>
<evidence type="ECO:0000259" key="8">
    <source>
        <dbReference type="PROSITE" id="PS50067"/>
    </source>
</evidence>
<keyword evidence="6" id="KW-0206">Cytoskeleton</keyword>
<dbReference type="PANTHER" id="PTHR47969">
    <property type="entry name" value="CHROMOSOME-ASSOCIATED KINESIN KIF4A-RELATED"/>
    <property type="match status" value="1"/>
</dbReference>
<dbReference type="InterPro" id="IPR027417">
    <property type="entry name" value="P-loop_NTPase"/>
</dbReference>
<dbReference type="PANTHER" id="PTHR47969:SF15">
    <property type="entry name" value="CHROMOSOME-ASSOCIATED KINESIN KIF4A-RELATED"/>
    <property type="match status" value="1"/>
</dbReference>
<evidence type="ECO:0000313" key="9">
    <source>
        <dbReference type="EMBL" id="KAL0901201.1"/>
    </source>
</evidence>
<evidence type="ECO:0000256" key="4">
    <source>
        <dbReference type="ARBA" id="ARBA00022840"/>
    </source>
</evidence>
<evidence type="ECO:0000256" key="3">
    <source>
        <dbReference type="ARBA" id="ARBA00022741"/>
    </source>
</evidence>
<evidence type="ECO:0000256" key="2">
    <source>
        <dbReference type="ARBA" id="ARBA00022490"/>
    </source>
</evidence>
<comment type="subcellular location">
    <subcellularLocation>
        <location evidence="1">Cytoplasm</location>
        <location evidence="1">Cytoskeleton</location>
    </subcellularLocation>
</comment>
<comment type="caution">
    <text evidence="7">Lacks conserved residue(s) required for the propagation of feature annotation.</text>
</comment>
<proteinExistence type="inferred from homology"/>
<dbReference type="InterPro" id="IPR036961">
    <property type="entry name" value="Kinesin_motor_dom_sf"/>
</dbReference>
<protein>
    <recommendedName>
        <fullName evidence="8">Kinesin motor domain-containing protein</fullName>
    </recommendedName>
</protein>